<protein>
    <submittedName>
        <fullName evidence="6">Transporter substrate-binding domain-containing protein</fullName>
    </submittedName>
</protein>
<dbReference type="SUPFAM" id="SSF53850">
    <property type="entry name" value="Periplasmic binding protein-like II"/>
    <property type="match status" value="1"/>
</dbReference>
<dbReference type="GO" id="GO:0006865">
    <property type="term" value="P:amino acid transport"/>
    <property type="evidence" value="ECO:0007669"/>
    <property type="project" value="TreeGrafter"/>
</dbReference>
<gene>
    <name evidence="6" type="ORF">F5544_25860</name>
</gene>
<evidence type="ECO:0000313" key="7">
    <source>
        <dbReference type="Proteomes" id="UP000503540"/>
    </source>
</evidence>
<dbReference type="KEGG" id="nah:F5544_25860"/>
<dbReference type="InterPro" id="IPR001638">
    <property type="entry name" value="Solute-binding_3/MltF_N"/>
</dbReference>
<keyword evidence="3 4" id="KW-0732">Signal</keyword>
<feature type="domain" description="Solute-binding protein family 3/N-terminal" evidence="5">
    <location>
        <begin position="90"/>
        <end position="312"/>
    </location>
</feature>
<comment type="similarity">
    <text evidence="1">Belongs to the bacterial solute-binding protein 3 family.</text>
</comment>
<evidence type="ECO:0000259" key="5">
    <source>
        <dbReference type="SMART" id="SM00062"/>
    </source>
</evidence>
<proteinExistence type="inferred from homology"/>
<keyword evidence="7" id="KW-1185">Reference proteome</keyword>
<evidence type="ECO:0000256" key="4">
    <source>
        <dbReference type="SAM" id="SignalP"/>
    </source>
</evidence>
<accession>A0A6G9YJ14</accession>
<dbReference type="GO" id="GO:0005576">
    <property type="term" value="C:extracellular region"/>
    <property type="evidence" value="ECO:0007669"/>
    <property type="project" value="TreeGrafter"/>
</dbReference>
<dbReference type="InterPro" id="IPR051455">
    <property type="entry name" value="Bact_solute-bind_prot3"/>
</dbReference>
<evidence type="ECO:0000256" key="1">
    <source>
        <dbReference type="ARBA" id="ARBA00010333"/>
    </source>
</evidence>
<dbReference type="SMART" id="SM00062">
    <property type="entry name" value="PBPb"/>
    <property type="match status" value="1"/>
</dbReference>
<dbReference type="PANTHER" id="PTHR30085">
    <property type="entry name" value="AMINO ACID ABC TRANSPORTER PERMEASE"/>
    <property type="match status" value="1"/>
</dbReference>
<dbReference type="Gene3D" id="3.40.190.10">
    <property type="entry name" value="Periplasmic binding protein-like II"/>
    <property type="match status" value="2"/>
</dbReference>
<dbReference type="GO" id="GO:0030288">
    <property type="term" value="C:outer membrane-bounded periplasmic space"/>
    <property type="evidence" value="ECO:0007669"/>
    <property type="project" value="TreeGrafter"/>
</dbReference>
<sequence length="325" mass="34545">MKVWARRLRSAVLAGVILFTAACSGSHVPAGSNIGAVSPLPPDAAEITAPPQGPAEGSCDVETSLRPGLQPKPLAVPPSSPMAAILARGRLRVGVDQNTYLFGFRDPVSGELKGFDIDLAREIARDLFDDPNKIELRTLTAQDRSTALQSKQVDMVVRTFTATCERRRDVDFSTVYYYAPERFLVVKGSGITDGASAGGKRLCVLNGSSSVAAVFALPKRPKVIGVTNWTDCLVALQQGQVDAIFGDEPILYGLMAQDHNLSIVGESLGTGAYAVGLPKGSDQLVRFVNGVLERVRGDGTWQRIYSADLGVIGPPPAPPTPKYNG</sequence>
<name>A0A6G9YJ14_9NOCA</name>
<dbReference type="EMBL" id="CP046172">
    <property type="protein sequence ID" value="QIS13026.1"/>
    <property type="molecule type" value="Genomic_DNA"/>
</dbReference>
<feature type="chain" id="PRO_5039284295" evidence="4">
    <location>
        <begin position="26"/>
        <end position="325"/>
    </location>
</feature>
<evidence type="ECO:0000256" key="2">
    <source>
        <dbReference type="ARBA" id="ARBA00022448"/>
    </source>
</evidence>
<reference evidence="6 7" key="1">
    <citation type="journal article" date="2019" name="ACS Chem. Biol.">
        <title>Identification and Mobilization of a Cryptic Antibiotic Biosynthesis Gene Locus from a Human-Pathogenic Nocardia Isolate.</title>
        <authorList>
            <person name="Herisse M."/>
            <person name="Ishida K."/>
            <person name="Porter J.L."/>
            <person name="Howden B."/>
            <person name="Hertweck C."/>
            <person name="Stinear T.P."/>
            <person name="Pidot S.J."/>
        </authorList>
    </citation>
    <scope>NUCLEOTIDE SEQUENCE [LARGE SCALE GENOMIC DNA]</scope>
    <source>
        <strain evidence="6 7">AUSMDU00012717</strain>
    </source>
</reference>
<dbReference type="AlphaFoldDB" id="A0A6G9YJ14"/>
<keyword evidence="2" id="KW-0813">Transport</keyword>
<evidence type="ECO:0000313" key="6">
    <source>
        <dbReference type="EMBL" id="QIS13026.1"/>
    </source>
</evidence>
<dbReference type="Proteomes" id="UP000503540">
    <property type="component" value="Chromosome"/>
</dbReference>
<dbReference type="Pfam" id="PF00497">
    <property type="entry name" value="SBP_bac_3"/>
    <property type="match status" value="1"/>
</dbReference>
<dbReference type="PANTHER" id="PTHR30085:SF6">
    <property type="entry name" value="ABC TRANSPORTER GLUTAMINE-BINDING PROTEIN GLNH"/>
    <property type="match status" value="1"/>
</dbReference>
<organism evidence="6 7">
    <name type="scientific">Nocardia arthritidis</name>
    <dbReference type="NCBI Taxonomy" id="228602"/>
    <lineage>
        <taxon>Bacteria</taxon>
        <taxon>Bacillati</taxon>
        <taxon>Actinomycetota</taxon>
        <taxon>Actinomycetes</taxon>
        <taxon>Mycobacteriales</taxon>
        <taxon>Nocardiaceae</taxon>
        <taxon>Nocardia</taxon>
    </lineage>
</organism>
<dbReference type="PROSITE" id="PS51257">
    <property type="entry name" value="PROKAR_LIPOPROTEIN"/>
    <property type="match status" value="1"/>
</dbReference>
<dbReference type="RefSeq" id="WP_167475623.1">
    <property type="nucleotide sequence ID" value="NZ_CP046172.1"/>
</dbReference>
<evidence type="ECO:0000256" key="3">
    <source>
        <dbReference type="ARBA" id="ARBA00022729"/>
    </source>
</evidence>
<dbReference type="CDD" id="cd13690">
    <property type="entry name" value="PBP2_GluB"/>
    <property type="match status" value="1"/>
</dbReference>
<feature type="signal peptide" evidence="4">
    <location>
        <begin position="1"/>
        <end position="25"/>
    </location>
</feature>